<dbReference type="InterPro" id="IPR010997">
    <property type="entry name" value="HRDC-like_sf"/>
</dbReference>
<dbReference type="PANTHER" id="PTHR12124:SF47">
    <property type="entry name" value="EXOSOME COMPONENT 10"/>
    <property type="match status" value="1"/>
</dbReference>
<organism evidence="2 3">
    <name type="scientific">Orchesella dallaii</name>
    <dbReference type="NCBI Taxonomy" id="48710"/>
    <lineage>
        <taxon>Eukaryota</taxon>
        <taxon>Metazoa</taxon>
        <taxon>Ecdysozoa</taxon>
        <taxon>Arthropoda</taxon>
        <taxon>Hexapoda</taxon>
        <taxon>Collembola</taxon>
        <taxon>Entomobryomorpha</taxon>
        <taxon>Entomobryoidea</taxon>
        <taxon>Orchesellidae</taxon>
        <taxon>Orchesellinae</taxon>
        <taxon>Orchesella</taxon>
    </lineage>
</organism>
<accession>A0ABP1QW75</accession>
<protein>
    <recommendedName>
        <fullName evidence="1">3'-5' exonuclease domain-containing protein</fullName>
    </recommendedName>
</protein>
<dbReference type="InterPro" id="IPR002562">
    <property type="entry name" value="3'-5'_exonuclease_dom"/>
</dbReference>
<dbReference type="InterPro" id="IPR012337">
    <property type="entry name" value="RNaseH-like_sf"/>
</dbReference>
<dbReference type="SUPFAM" id="SSF53098">
    <property type="entry name" value="Ribonuclease H-like"/>
    <property type="match status" value="1"/>
</dbReference>
<dbReference type="Pfam" id="PF01612">
    <property type="entry name" value="DNA_pol_A_exo1"/>
    <property type="match status" value="1"/>
</dbReference>
<sequence>MQAQVAKERAERQAKRRGVFSRLDTKFEELNQFALQNRINLNKKQVFTPPFHPYRDQIAHWKLEKLHTDPEPANPLKDKHFWLIEGHSSLTFMVEHLSAQKTIALDMEFDNIYSYYDLTCLIQISTREYNFIVDAIKLINDIPTTLANVLLDPNVLKIVFGTQDVLAFQRDYNLRLFPVIDFQNAYRGSKSLSHDPGLKDAVKDYLGIDMDKTFQRFVWRTRPIPPDAIVYAQKDSEYLLKCWEIYKLRHSDVFKNLSFDYLHHRKLMLKPYVFPKSLSAIKYFDKAWQLVRDKPDFIGLYSFSPDKKIFDNLHNWRVNTGKLNNRSLNYYLSNLDVLKVTILKPLDINSLHECATKMKELTLIAKQAIFDIIRRYTEAQNGSIDKEIPGPCILPDIPAKTQPSTPPAVELDACRDAEQQNIRTVTICEDIIELHAVNDINYVETGENLVSEQSIDCDISQESSPNPFHVTAIDKNDG</sequence>
<reference evidence="2 3" key="1">
    <citation type="submission" date="2024-08" db="EMBL/GenBank/DDBJ databases">
        <authorList>
            <person name="Cucini C."/>
            <person name="Frati F."/>
        </authorList>
    </citation>
    <scope>NUCLEOTIDE SEQUENCE [LARGE SCALE GENOMIC DNA]</scope>
</reference>
<feature type="domain" description="3'-5' exonuclease" evidence="1">
    <location>
        <begin position="81"/>
        <end position="251"/>
    </location>
</feature>
<name>A0ABP1QW75_9HEXA</name>
<dbReference type="Proteomes" id="UP001642540">
    <property type="component" value="Unassembled WGS sequence"/>
</dbReference>
<dbReference type="EMBL" id="CAXLJM020000046">
    <property type="protein sequence ID" value="CAL8111025.1"/>
    <property type="molecule type" value="Genomic_DNA"/>
</dbReference>
<dbReference type="SUPFAM" id="SSF47819">
    <property type="entry name" value="HRDC-like"/>
    <property type="match status" value="1"/>
</dbReference>
<gene>
    <name evidence="2" type="ORF">ODALV1_LOCUS14654</name>
</gene>
<evidence type="ECO:0000313" key="3">
    <source>
        <dbReference type="Proteomes" id="UP001642540"/>
    </source>
</evidence>
<dbReference type="SMART" id="SM00474">
    <property type="entry name" value="35EXOc"/>
    <property type="match status" value="1"/>
</dbReference>
<evidence type="ECO:0000313" key="2">
    <source>
        <dbReference type="EMBL" id="CAL8111025.1"/>
    </source>
</evidence>
<dbReference type="InterPro" id="IPR045092">
    <property type="entry name" value="Rrp6-like"/>
</dbReference>
<dbReference type="Gene3D" id="3.30.420.10">
    <property type="entry name" value="Ribonuclease H-like superfamily/Ribonuclease H"/>
    <property type="match status" value="1"/>
</dbReference>
<proteinExistence type="predicted"/>
<dbReference type="InterPro" id="IPR036397">
    <property type="entry name" value="RNaseH_sf"/>
</dbReference>
<comment type="caution">
    <text evidence="2">The sequence shown here is derived from an EMBL/GenBank/DDBJ whole genome shotgun (WGS) entry which is preliminary data.</text>
</comment>
<evidence type="ECO:0000259" key="1">
    <source>
        <dbReference type="SMART" id="SM00474"/>
    </source>
</evidence>
<dbReference type="PANTHER" id="PTHR12124">
    <property type="entry name" value="POLYMYOSITIS/SCLERODERMA AUTOANTIGEN-RELATED"/>
    <property type="match status" value="1"/>
</dbReference>
<keyword evidence="3" id="KW-1185">Reference proteome</keyword>